<organism evidence="1 2">
    <name type="scientific">Phanerochaete sordida</name>
    <dbReference type="NCBI Taxonomy" id="48140"/>
    <lineage>
        <taxon>Eukaryota</taxon>
        <taxon>Fungi</taxon>
        <taxon>Dikarya</taxon>
        <taxon>Basidiomycota</taxon>
        <taxon>Agaricomycotina</taxon>
        <taxon>Agaricomycetes</taxon>
        <taxon>Polyporales</taxon>
        <taxon>Phanerochaetaceae</taxon>
        <taxon>Phanerochaete</taxon>
    </lineage>
</organism>
<accession>A0A9P3GNJ6</accession>
<sequence length="126" mass="14526">MTSFFPKAPTFLTSPCLRCWQTHSRTWSAAHRKLHPREREQAYTRPVSGIRELKLVMTPSCRRRRRPRAGGPEAVYGEREGCSQKSRKNVIFRRGTPDCRALLTLTTPAKYPARSVLCRRKSARPT</sequence>
<keyword evidence="2" id="KW-1185">Reference proteome</keyword>
<gene>
    <name evidence="1" type="ORF">PsYK624_149860</name>
</gene>
<evidence type="ECO:0000313" key="2">
    <source>
        <dbReference type="Proteomes" id="UP000703269"/>
    </source>
</evidence>
<proteinExistence type="predicted"/>
<dbReference type="EMBL" id="BPQB01000094">
    <property type="protein sequence ID" value="GJE98750.1"/>
    <property type="molecule type" value="Genomic_DNA"/>
</dbReference>
<protein>
    <submittedName>
        <fullName evidence="1">Uncharacterized protein</fullName>
    </submittedName>
</protein>
<name>A0A9P3GNJ6_9APHY</name>
<comment type="caution">
    <text evidence="1">The sequence shown here is derived from an EMBL/GenBank/DDBJ whole genome shotgun (WGS) entry which is preliminary data.</text>
</comment>
<reference evidence="1 2" key="1">
    <citation type="submission" date="2021-08" db="EMBL/GenBank/DDBJ databases">
        <title>Draft Genome Sequence of Phanerochaete sordida strain YK-624.</title>
        <authorList>
            <person name="Mori T."/>
            <person name="Dohra H."/>
            <person name="Suzuki T."/>
            <person name="Kawagishi H."/>
            <person name="Hirai H."/>
        </authorList>
    </citation>
    <scope>NUCLEOTIDE SEQUENCE [LARGE SCALE GENOMIC DNA]</scope>
    <source>
        <strain evidence="1 2">YK-624</strain>
    </source>
</reference>
<dbReference type="AlphaFoldDB" id="A0A9P3GNJ6"/>
<dbReference type="Proteomes" id="UP000703269">
    <property type="component" value="Unassembled WGS sequence"/>
</dbReference>
<evidence type="ECO:0000313" key="1">
    <source>
        <dbReference type="EMBL" id="GJE98750.1"/>
    </source>
</evidence>